<comment type="pathway">
    <text evidence="2 10">Protein modification; protein glycosylation.</text>
</comment>
<keyword evidence="7 10" id="KW-1133">Transmembrane helix</keyword>
<dbReference type="InterPro" id="IPR032421">
    <property type="entry name" value="PMT_4TMC"/>
</dbReference>
<dbReference type="Proteomes" id="UP001279660">
    <property type="component" value="Unassembled WGS sequence"/>
</dbReference>
<evidence type="ECO:0000256" key="2">
    <source>
        <dbReference type="ARBA" id="ARBA00004922"/>
    </source>
</evidence>
<feature type="transmembrane region" description="Helical" evidence="10">
    <location>
        <begin position="316"/>
        <end position="333"/>
    </location>
</feature>
<feature type="transmembrane region" description="Helical" evidence="10">
    <location>
        <begin position="363"/>
        <end position="383"/>
    </location>
</feature>
<comment type="similarity">
    <text evidence="3 10">Belongs to the glycosyltransferase 39 family.</text>
</comment>
<evidence type="ECO:0000313" key="14">
    <source>
        <dbReference type="Proteomes" id="UP001279660"/>
    </source>
</evidence>
<evidence type="ECO:0000256" key="7">
    <source>
        <dbReference type="ARBA" id="ARBA00022989"/>
    </source>
</evidence>
<evidence type="ECO:0000259" key="12">
    <source>
        <dbReference type="Pfam" id="PF16192"/>
    </source>
</evidence>
<evidence type="ECO:0000256" key="9">
    <source>
        <dbReference type="ARBA" id="ARBA00093617"/>
    </source>
</evidence>
<dbReference type="PANTHER" id="PTHR10050:SF53">
    <property type="entry name" value="CHROMOSOME UNDETERMINED SCAFFOLD_67, WHOLE GENOME SHOTGUN SEQUENCE"/>
    <property type="match status" value="1"/>
</dbReference>
<reference evidence="13 14" key="1">
    <citation type="submission" date="2023-11" db="EMBL/GenBank/DDBJ databases">
        <title>MicrobeMod: A computational toolkit for identifying prokaryotic methylation and restriction-modification with nanopore sequencing.</title>
        <authorList>
            <person name="Crits-Christoph A."/>
            <person name="Kang S.C."/>
            <person name="Lee H."/>
            <person name="Ostrov N."/>
        </authorList>
    </citation>
    <scope>NUCLEOTIDE SEQUENCE [LARGE SCALE GENOMIC DNA]</scope>
    <source>
        <strain evidence="13 14">ATCC 14820</strain>
    </source>
</reference>
<comment type="caution">
    <text evidence="13">The sequence shown here is derived from an EMBL/GenBank/DDBJ whole genome shotgun (WGS) entry which is preliminary data.</text>
</comment>
<evidence type="ECO:0000256" key="4">
    <source>
        <dbReference type="ARBA" id="ARBA00022676"/>
    </source>
</evidence>
<keyword evidence="5 10" id="KW-0808">Transferase</keyword>
<feature type="domain" description="ArnT-like N-terminal" evidence="11">
    <location>
        <begin position="38"/>
        <end position="249"/>
    </location>
</feature>
<comment type="subcellular location">
    <subcellularLocation>
        <location evidence="10">Cell membrane</location>
    </subcellularLocation>
    <subcellularLocation>
        <location evidence="1">Endomembrane system</location>
        <topology evidence="1">Multi-pass membrane protein</topology>
    </subcellularLocation>
</comment>
<dbReference type="EMBL" id="JAWXXV010000001">
    <property type="protein sequence ID" value="MDX5984094.1"/>
    <property type="molecule type" value="Genomic_DNA"/>
</dbReference>
<feature type="transmembrane region" description="Helical" evidence="10">
    <location>
        <begin position="82"/>
        <end position="103"/>
    </location>
</feature>
<evidence type="ECO:0000256" key="8">
    <source>
        <dbReference type="ARBA" id="ARBA00023136"/>
    </source>
</evidence>
<gene>
    <name evidence="13" type="ORF">SIL82_07465</name>
</gene>
<keyword evidence="6 10" id="KW-0812">Transmembrane</keyword>
<name>A0ABU4PJG4_9SPHN</name>
<organism evidence="13 14">
    <name type="scientific">Sphingomonas echinoides</name>
    <dbReference type="NCBI Taxonomy" id="59803"/>
    <lineage>
        <taxon>Bacteria</taxon>
        <taxon>Pseudomonadati</taxon>
        <taxon>Pseudomonadota</taxon>
        <taxon>Alphaproteobacteria</taxon>
        <taxon>Sphingomonadales</taxon>
        <taxon>Sphingomonadaceae</taxon>
        <taxon>Sphingomonas</taxon>
    </lineage>
</organism>
<feature type="transmembrane region" description="Helical" evidence="10">
    <location>
        <begin position="395"/>
        <end position="416"/>
    </location>
</feature>
<dbReference type="PANTHER" id="PTHR10050">
    <property type="entry name" value="DOLICHYL-PHOSPHATE-MANNOSE--PROTEIN MANNOSYLTRANSFERASE"/>
    <property type="match status" value="1"/>
</dbReference>
<feature type="transmembrane region" description="Helical" evidence="10">
    <location>
        <begin position="12"/>
        <end position="29"/>
    </location>
</feature>
<evidence type="ECO:0000256" key="10">
    <source>
        <dbReference type="RuleBase" id="RU367007"/>
    </source>
</evidence>
<evidence type="ECO:0000256" key="3">
    <source>
        <dbReference type="ARBA" id="ARBA00007222"/>
    </source>
</evidence>
<feature type="transmembrane region" description="Helical" evidence="10">
    <location>
        <begin position="229"/>
        <end position="253"/>
    </location>
</feature>
<evidence type="ECO:0000259" key="11">
    <source>
        <dbReference type="Pfam" id="PF02366"/>
    </source>
</evidence>
<evidence type="ECO:0000256" key="5">
    <source>
        <dbReference type="ARBA" id="ARBA00022679"/>
    </source>
</evidence>
<evidence type="ECO:0000256" key="1">
    <source>
        <dbReference type="ARBA" id="ARBA00004127"/>
    </source>
</evidence>
<feature type="transmembrane region" description="Helical" evidence="10">
    <location>
        <begin position="109"/>
        <end position="126"/>
    </location>
</feature>
<protein>
    <recommendedName>
        <fullName evidence="9 10">Polyprenol-phosphate-mannose--protein mannosyltransferase</fullName>
        <ecNumber evidence="10">2.4.1.-</ecNumber>
    </recommendedName>
</protein>
<dbReference type="Pfam" id="PF16192">
    <property type="entry name" value="PMT_4TMC"/>
    <property type="match status" value="1"/>
</dbReference>
<accession>A0ABU4PJG4</accession>
<feature type="transmembrane region" description="Helical" evidence="10">
    <location>
        <begin position="162"/>
        <end position="193"/>
    </location>
</feature>
<evidence type="ECO:0000256" key="6">
    <source>
        <dbReference type="ARBA" id="ARBA00022692"/>
    </source>
</evidence>
<evidence type="ECO:0000313" key="13">
    <source>
        <dbReference type="EMBL" id="MDX5984094.1"/>
    </source>
</evidence>
<keyword evidence="14" id="KW-1185">Reference proteome</keyword>
<dbReference type="InterPro" id="IPR027005">
    <property type="entry name" value="PMT-like"/>
</dbReference>
<keyword evidence="4 10" id="KW-0328">Glycosyltransferase</keyword>
<sequence>MNPAPSHPYRAAALLAMLSQALFCFRLSMPTKLMFDEVHYVPAARHLIALSGPVNIEHPLLAKEIIAGGILLLGDNSLGWRFFSTLAGTATVLGVFAILWLMLGRVRPAVFGALFALFNGTVFIQARIAMLDGYMAAFTVLGIAALLWAMRAESSGTAWSRWVLGSVLLGLAVAAKWIAAPFVAYAAIAFVAVRLNDARREGRSIYAALNARPIGGIHRHWPGMAAIPAILVLGTVSIAAYFATFAPAFFYTVQPMTLAKLLPFQMQMYGQQTQVLPHHPYQSAWWTWPMMVRPIWYLYERVDGAQRGVLLVGNPAVLWGGLVAVAGCLYGWWRTRAPALLAAVGLWLGSYVIWAIIPKSLGFFYYYYLPSIFLCVALAVSLDHFARGTRWDTRFLLLVLALFALFYPVLSAMPLWGPNAFHFWTWFPSWV</sequence>
<keyword evidence="8 10" id="KW-0472">Membrane</keyword>
<feature type="domain" description="Protein O-mannosyl-transferase C-terminal four TM" evidence="12">
    <location>
        <begin position="258"/>
        <end position="430"/>
    </location>
</feature>
<dbReference type="InterPro" id="IPR003342">
    <property type="entry name" value="ArnT-like_N"/>
</dbReference>
<dbReference type="RefSeq" id="WP_010403871.1">
    <property type="nucleotide sequence ID" value="NZ_JAWXXV010000001.1"/>
</dbReference>
<keyword evidence="10" id="KW-1003">Cell membrane</keyword>
<dbReference type="EC" id="2.4.1.-" evidence="10"/>
<dbReference type="Pfam" id="PF02366">
    <property type="entry name" value="PMT"/>
    <property type="match status" value="1"/>
</dbReference>
<feature type="transmembrane region" description="Helical" evidence="10">
    <location>
        <begin position="340"/>
        <end position="357"/>
    </location>
</feature>
<comment type="function">
    <text evidence="10">Protein O-mannosyltransferase that catalyzes the transfer of a single mannose residue from a polyprenol phospho-mannosyl lipidic donor to the hydroxyl group of selected serine and threonine residues in acceptor proteins.</text>
</comment>
<proteinExistence type="inferred from homology"/>